<organism evidence="4 5">
    <name type="scientific">Plastoroseomonas hellenica</name>
    <dbReference type="NCBI Taxonomy" id="2687306"/>
    <lineage>
        <taxon>Bacteria</taxon>
        <taxon>Pseudomonadati</taxon>
        <taxon>Pseudomonadota</taxon>
        <taxon>Alphaproteobacteria</taxon>
        <taxon>Acetobacterales</taxon>
        <taxon>Acetobacteraceae</taxon>
        <taxon>Plastoroseomonas</taxon>
    </lineage>
</organism>
<dbReference type="CDD" id="cd04301">
    <property type="entry name" value="NAT_SF"/>
    <property type="match status" value="1"/>
</dbReference>
<feature type="domain" description="N-acetyltransferase" evidence="3">
    <location>
        <begin position="2"/>
        <end position="189"/>
    </location>
</feature>
<evidence type="ECO:0000256" key="1">
    <source>
        <dbReference type="ARBA" id="ARBA00022679"/>
    </source>
</evidence>
<dbReference type="Proteomes" id="UP001196870">
    <property type="component" value="Unassembled WGS sequence"/>
</dbReference>
<dbReference type="RefSeq" id="WP_211852599.1">
    <property type="nucleotide sequence ID" value="NZ_JAAGBB010000011.1"/>
</dbReference>
<evidence type="ECO:0000313" key="5">
    <source>
        <dbReference type="Proteomes" id="UP001196870"/>
    </source>
</evidence>
<keyword evidence="1" id="KW-0808">Transferase</keyword>
<protein>
    <submittedName>
        <fullName evidence="4">GNAT family N-acetyltransferase</fullName>
    </submittedName>
</protein>
<sequence length="193" mass="21196">MISIRRARPSDAGAIGSVHAEVWRSTYPGILPDDYLAGLSSWRLGLGYERSILDRREGHAVFVAVAGGPDLPSSLATESGQQVIGFASGGRARRKGLADGEVETLYLQEDWRDRGVGRRLMRAMGAHLRVVGCRSAMLWVLKDNPTRWFYERLGGRPAAHETVRVAGQTLEQMAYLWDPIEALLAATAPAPER</sequence>
<comment type="caution">
    <text evidence="4">The sequence shown here is derived from an EMBL/GenBank/DDBJ whole genome shotgun (WGS) entry which is preliminary data.</text>
</comment>
<dbReference type="Pfam" id="PF00583">
    <property type="entry name" value="Acetyltransf_1"/>
    <property type="match status" value="1"/>
</dbReference>
<proteinExistence type="predicted"/>
<dbReference type="InterPro" id="IPR050832">
    <property type="entry name" value="Bact_Acetyltransf"/>
</dbReference>
<dbReference type="EMBL" id="JAAGBB010000011">
    <property type="protein sequence ID" value="MBR0664932.1"/>
    <property type="molecule type" value="Genomic_DNA"/>
</dbReference>
<name>A0ABS5EXA4_9PROT</name>
<keyword evidence="5" id="KW-1185">Reference proteome</keyword>
<dbReference type="Gene3D" id="3.40.630.30">
    <property type="match status" value="1"/>
</dbReference>
<evidence type="ECO:0000259" key="3">
    <source>
        <dbReference type="PROSITE" id="PS51186"/>
    </source>
</evidence>
<accession>A0ABS5EXA4</accession>
<dbReference type="InterPro" id="IPR016181">
    <property type="entry name" value="Acyl_CoA_acyltransferase"/>
</dbReference>
<reference evidence="5" key="1">
    <citation type="journal article" date="2021" name="Syst. Appl. Microbiol.">
        <title>Roseomonas hellenica sp. nov., isolated from roots of wild-growing Alkanna tinctoria.</title>
        <authorList>
            <person name="Rat A."/>
            <person name="Naranjo H.D."/>
            <person name="Lebbe L."/>
            <person name="Cnockaert M."/>
            <person name="Krigas N."/>
            <person name="Grigoriadou K."/>
            <person name="Maloupa E."/>
            <person name="Willems A."/>
        </authorList>
    </citation>
    <scope>NUCLEOTIDE SEQUENCE [LARGE SCALE GENOMIC DNA]</scope>
    <source>
        <strain evidence="5">LMG 31523</strain>
    </source>
</reference>
<dbReference type="InterPro" id="IPR000182">
    <property type="entry name" value="GNAT_dom"/>
</dbReference>
<dbReference type="PROSITE" id="PS51186">
    <property type="entry name" value="GNAT"/>
    <property type="match status" value="1"/>
</dbReference>
<gene>
    <name evidence="4" type="ORF">GXW71_11260</name>
</gene>
<dbReference type="PANTHER" id="PTHR43877">
    <property type="entry name" value="AMINOALKYLPHOSPHONATE N-ACETYLTRANSFERASE-RELATED-RELATED"/>
    <property type="match status" value="1"/>
</dbReference>
<dbReference type="SUPFAM" id="SSF55729">
    <property type="entry name" value="Acyl-CoA N-acyltransferases (Nat)"/>
    <property type="match status" value="1"/>
</dbReference>
<evidence type="ECO:0000313" key="4">
    <source>
        <dbReference type="EMBL" id="MBR0664932.1"/>
    </source>
</evidence>
<evidence type="ECO:0000256" key="2">
    <source>
        <dbReference type="ARBA" id="ARBA00023315"/>
    </source>
</evidence>
<keyword evidence="2" id="KW-0012">Acyltransferase</keyword>